<evidence type="ECO:0000256" key="1">
    <source>
        <dbReference type="SAM" id="MobiDB-lite"/>
    </source>
</evidence>
<feature type="region of interest" description="Disordered" evidence="1">
    <location>
        <begin position="70"/>
        <end position="90"/>
    </location>
</feature>
<name>A0AA86S273_9FABA</name>
<accession>A0AA86S273</accession>
<protein>
    <submittedName>
        <fullName evidence="2">Uncharacterized protein</fullName>
    </submittedName>
</protein>
<reference evidence="2" key="1">
    <citation type="submission" date="2023-10" db="EMBL/GenBank/DDBJ databases">
        <authorList>
            <person name="Domelevo Entfellner J.-B."/>
        </authorList>
    </citation>
    <scope>NUCLEOTIDE SEQUENCE</scope>
</reference>
<dbReference type="Proteomes" id="UP001189624">
    <property type="component" value="Chromosome 3"/>
</dbReference>
<proteinExistence type="predicted"/>
<evidence type="ECO:0000313" key="2">
    <source>
        <dbReference type="EMBL" id="CAJ1939004.1"/>
    </source>
</evidence>
<sequence>MPPRKNNAQEEETSYSKDTRVEYVARELTKLKVVVDELVNQSLQNQMQMETMHLETTENQSKLFNVMSSLKKNNEEEEGEESIGPKKSRTKGLIDNGNFWVVGRKQKARGTETHIRAKACVGGNTTILRGFEDVFEEPKGLPPMRAKELINGRPYRGTVCGHLP</sequence>
<dbReference type="AlphaFoldDB" id="A0AA86S273"/>
<dbReference type="EMBL" id="OY731400">
    <property type="protein sequence ID" value="CAJ1939004.1"/>
    <property type="molecule type" value="Genomic_DNA"/>
</dbReference>
<gene>
    <name evidence="2" type="ORF">AYBTSS11_LOCUS8903</name>
</gene>
<evidence type="ECO:0000313" key="3">
    <source>
        <dbReference type="Proteomes" id="UP001189624"/>
    </source>
</evidence>
<organism evidence="2 3">
    <name type="scientific">Sphenostylis stenocarpa</name>
    <dbReference type="NCBI Taxonomy" id="92480"/>
    <lineage>
        <taxon>Eukaryota</taxon>
        <taxon>Viridiplantae</taxon>
        <taxon>Streptophyta</taxon>
        <taxon>Embryophyta</taxon>
        <taxon>Tracheophyta</taxon>
        <taxon>Spermatophyta</taxon>
        <taxon>Magnoliopsida</taxon>
        <taxon>eudicotyledons</taxon>
        <taxon>Gunneridae</taxon>
        <taxon>Pentapetalae</taxon>
        <taxon>rosids</taxon>
        <taxon>fabids</taxon>
        <taxon>Fabales</taxon>
        <taxon>Fabaceae</taxon>
        <taxon>Papilionoideae</taxon>
        <taxon>50 kb inversion clade</taxon>
        <taxon>NPAAA clade</taxon>
        <taxon>indigoferoid/millettioid clade</taxon>
        <taxon>Phaseoleae</taxon>
        <taxon>Sphenostylis</taxon>
    </lineage>
</organism>
<keyword evidence="3" id="KW-1185">Reference proteome</keyword>
<dbReference type="Gramene" id="rna-AYBTSS11_LOCUS8903">
    <property type="protein sequence ID" value="CAJ1939004.1"/>
    <property type="gene ID" value="gene-AYBTSS11_LOCUS8903"/>
</dbReference>